<dbReference type="EMBL" id="CP053540">
    <property type="protein sequence ID" value="WOB43161.1"/>
    <property type="molecule type" value="Genomic_DNA"/>
</dbReference>
<dbReference type="CDD" id="cd00077">
    <property type="entry name" value="HDc"/>
    <property type="match status" value="1"/>
</dbReference>
<dbReference type="RefSeq" id="WP_316792386.1">
    <property type="nucleotide sequence ID" value="NZ_CP053540.1"/>
</dbReference>
<reference evidence="2" key="1">
    <citation type="submission" date="2020-05" db="EMBL/GenBank/DDBJ databases">
        <authorList>
            <person name="Zhu T."/>
            <person name="Keshari N."/>
            <person name="Lu X."/>
        </authorList>
    </citation>
    <scope>NUCLEOTIDE SEQUENCE</scope>
    <source>
        <strain evidence="2">NK1-22</strain>
    </source>
</reference>
<evidence type="ECO:0000259" key="1">
    <source>
        <dbReference type="PROSITE" id="PS51832"/>
    </source>
</evidence>
<dbReference type="PANTHER" id="PTHR45228:SF1">
    <property type="entry name" value="CYCLIC DI-GMP PHOSPHODIESTERASE TM_0186"/>
    <property type="match status" value="1"/>
</dbReference>
<dbReference type="Pfam" id="PF13487">
    <property type="entry name" value="HD_5"/>
    <property type="match status" value="1"/>
</dbReference>
<dbReference type="SUPFAM" id="SSF109604">
    <property type="entry name" value="HD-domain/PDEase-like"/>
    <property type="match status" value="1"/>
</dbReference>
<dbReference type="Gene3D" id="1.10.3210.10">
    <property type="entry name" value="Hypothetical protein af1432"/>
    <property type="match status" value="1"/>
</dbReference>
<dbReference type="AlphaFoldDB" id="A0AA96Y4J7"/>
<name>A0AA96Y4J7_9CYAN</name>
<dbReference type="KEGG" id="tog:HNI00_08315"/>
<dbReference type="InterPro" id="IPR033415">
    <property type="entry name" value="CHASE6_C"/>
</dbReference>
<dbReference type="Pfam" id="PF10069">
    <property type="entry name" value="DICT"/>
    <property type="match status" value="1"/>
</dbReference>
<sequence length="485" mass="53282">MLTGSILQQLRDAHLRDAHQGSQSQGKRPLNFGVYYKNTLVALCHALEDSILEHDYSPLMITAFQRGKWYLQEADRYGQIAEKSPQIVILAADDAGFAEHPTSQRDNVALVSLEDADPVAQEWHLIIVSPDYTAMVLCQELAEADYLKAGVPTHDLERKFYGLWTFEPSLVLETAELAIAHIGRYNPQLQQQLTQQLSAIAAQVQQADALCGSPTADNLGDIVTRVVDYLQTHQAADPQAEFRDRFSVNDNLISNELQAYLRIAQLIDLTDLSNPMAAAEVATLTEAMGNLLDLPAWQLHRLQLASLLHRIARIESGGPVLSPGASSRYDEDATVPLSCPLIPGTQLLRRMNRLKAIATILTHHTERWDGQGYPAGLRGDEIPLESRILGLAIAFQAHVTRLNAQPSADPLQNLTTALEQCKAEQGQQWDPKLVETLSLLIAGIQQGLSLPATLPKIASGLWLLDSHSEEDVLGLSRPASPVEAP</sequence>
<dbReference type="PROSITE" id="PS51832">
    <property type="entry name" value="HD_GYP"/>
    <property type="match status" value="1"/>
</dbReference>
<dbReference type="InterPro" id="IPR037522">
    <property type="entry name" value="HD_GYP_dom"/>
</dbReference>
<dbReference type="InterPro" id="IPR003607">
    <property type="entry name" value="HD/PDEase_dom"/>
</dbReference>
<dbReference type="Pfam" id="PF17150">
    <property type="entry name" value="CHASE6_C"/>
    <property type="match status" value="1"/>
</dbReference>
<proteinExistence type="predicted"/>
<dbReference type="InterPro" id="IPR052020">
    <property type="entry name" value="Cyclic_di-GMP/3'3'-cGAMP_PDE"/>
</dbReference>
<dbReference type="InterPro" id="IPR019278">
    <property type="entry name" value="DICT_dom"/>
</dbReference>
<feature type="domain" description="HD-GYP" evidence="1">
    <location>
        <begin position="252"/>
        <end position="453"/>
    </location>
</feature>
<evidence type="ECO:0000313" key="2">
    <source>
        <dbReference type="EMBL" id="WOB43161.1"/>
    </source>
</evidence>
<protein>
    <submittedName>
        <fullName evidence="2">Metal-dependent phosphohydrolase</fullName>
    </submittedName>
</protein>
<organism evidence="2">
    <name type="scientific">Thermoleptolyngbya oregonensis NK1-22</name>
    <dbReference type="NCBI Taxonomy" id="2547457"/>
    <lineage>
        <taxon>Bacteria</taxon>
        <taxon>Bacillati</taxon>
        <taxon>Cyanobacteriota</taxon>
        <taxon>Cyanophyceae</taxon>
        <taxon>Oculatellales</taxon>
        <taxon>Oculatellaceae</taxon>
        <taxon>Thermoleptolyngbya</taxon>
    </lineage>
</organism>
<gene>
    <name evidence="2" type="ORF">HNI00_08315</name>
</gene>
<accession>A0AA96Y4J7</accession>
<dbReference type="PANTHER" id="PTHR45228">
    <property type="entry name" value="CYCLIC DI-GMP PHOSPHODIESTERASE TM_0186-RELATED"/>
    <property type="match status" value="1"/>
</dbReference>